<dbReference type="EMBL" id="JAGHQM010001209">
    <property type="protein sequence ID" value="KAH0556143.1"/>
    <property type="molecule type" value="Genomic_DNA"/>
</dbReference>
<accession>A0A9P8L8B9</accession>
<gene>
    <name evidence="1" type="ORF">GP486_005923</name>
</gene>
<name>A0A9P8L8B9_9PEZI</name>
<sequence length="239" mass="27187">MVKKVFNSRMENHARNIRHIDDTAIETLTLSHGDGSPELAVSIAPYESENPFRDRHIMWRDGDGSYLNAGAFTMVERVDDSILGYHLTELGRLSTNAAESFEVQLANQLHTASRTLFRLPWLVANGRGEHDHMGRKIPPYAVCVEMEARVAQYLKGAEERLFCFLGVSKPIDVLNIYRVALHEMRYGYEQWMNRVNSNVGTDNYDAWNDPCQEDLSIAIRAINKRLEEVEGWLSASGNT</sequence>
<organism evidence="1 2">
    <name type="scientific">Trichoglossum hirsutum</name>
    <dbReference type="NCBI Taxonomy" id="265104"/>
    <lineage>
        <taxon>Eukaryota</taxon>
        <taxon>Fungi</taxon>
        <taxon>Dikarya</taxon>
        <taxon>Ascomycota</taxon>
        <taxon>Pezizomycotina</taxon>
        <taxon>Geoglossomycetes</taxon>
        <taxon>Geoglossales</taxon>
        <taxon>Geoglossaceae</taxon>
        <taxon>Trichoglossum</taxon>
    </lineage>
</organism>
<keyword evidence="2" id="KW-1185">Reference proteome</keyword>
<proteinExistence type="predicted"/>
<comment type="caution">
    <text evidence="1">The sequence shown here is derived from an EMBL/GenBank/DDBJ whole genome shotgun (WGS) entry which is preliminary data.</text>
</comment>
<dbReference type="AlphaFoldDB" id="A0A9P8L8B9"/>
<reference evidence="1" key="1">
    <citation type="submission" date="2021-03" db="EMBL/GenBank/DDBJ databases">
        <title>Comparative genomics and phylogenomic investigation of the class Geoglossomycetes provide insights into ecological specialization and systematics.</title>
        <authorList>
            <person name="Melie T."/>
            <person name="Pirro S."/>
            <person name="Miller A.N."/>
            <person name="Quandt A."/>
        </authorList>
    </citation>
    <scope>NUCLEOTIDE SEQUENCE</scope>
    <source>
        <strain evidence="1">CAQ_001_2017</strain>
    </source>
</reference>
<evidence type="ECO:0000313" key="1">
    <source>
        <dbReference type="EMBL" id="KAH0556143.1"/>
    </source>
</evidence>
<evidence type="ECO:0000313" key="2">
    <source>
        <dbReference type="Proteomes" id="UP000750711"/>
    </source>
</evidence>
<dbReference type="Proteomes" id="UP000750711">
    <property type="component" value="Unassembled WGS sequence"/>
</dbReference>
<protein>
    <submittedName>
        <fullName evidence="1">Uncharacterized protein</fullName>
    </submittedName>
</protein>